<comment type="caution">
    <text evidence="2">The sequence shown here is derived from an EMBL/GenBank/DDBJ whole genome shotgun (WGS) entry which is preliminary data.</text>
</comment>
<dbReference type="Pfam" id="PF06568">
    <property type="entry name" value="YjiS-like"/>
    <property type="match status" value="1"/>
</dbReference>
<accession>A0A5B2TGV2</accession>
<dbReference type="EMBL" id="VUKA01000005">
    <property type="protein sequence ID" value="KAA2213010.1"/>
    <property type="molecule type" value="Genomic_DNA"/>
</dbReference>
<evidence type="ECO:0000313" key="2">
    <source>
        <dbReference type="EMBL" id="KAA2213010.1"/>
    </source>
</evidence>
<reference evidence="2 3" key="1">
    <citation type="journal article" date="2015" name="Int. J. Syst. Evol. Microbiol.">
        <title>Roseomonas oryzae sp. nov., isolated from paddy rhizosphere soil.</title>
        <authorList>
            <person name="Ramaprasad E.V."/>
            <person name="Sasikala Ch."/>
            <person name="Ramana Ch.V."/>
        </authorList>
    </citation>
    <scope>NUCLEOTIDE SEQUENCE [LARGE SCALE GENOMIC DNA]</scope>
    <source>
        <strain evidence="2 3">KCTC 42542</strain>
    </source>
</reference>
<feature type="domain" description="YjiS-like" evidence="1">
    <location>
        <begin position="48"/>
        <end position="68"/>
    </location>
</feature>
<dbReference type="AlphaFoldDB" id="A0A5B2TGV2"/>
<gene>
    <name evidence="2" type="ORF">F0Q34_12875</name>
</gene>
<name>A0A5B2TGV2_9PROT</name>
<keyword evidence="3" id="KW-1185">Reference proteome</keyword>
<evidence type="ECO:0000259" key="1">
    <source>
        <dbReference type="Pfam" id="PF06568"/>
    </source>
</evidence>
<sequence length="85" mass="10009">MSTGWRGTPHGPFPFRLPEWRLGLPLLRLAAAAPRQWRGMAVALAGLRRRRDRRRLAELDARMLRDIGADPVAARREARKWWWQR</sequence>
<dbReference type="InterPro" id="IPR009506">
    <property type="entry name" value="YjiS-like"/>
</dbReference>
<dbReference type="RefSeq" id="WP_149812626.1">
    <property type="nucleotide sequence ID" value="NZ_VUKA01000005.1"/>
</dbReference>
<evidence type="ECO:0000313" key="3">
    <source>
        <dbReference type="Proteomes" id="UP000322110"/>
    </source>
</evidence>
<dbReference type="Proteomes" id="UP000322110">
    <property type="component" value="Unassembled WGS sequence"/>
</dbReference>
<protein>
    <submittedName>
        <fullName evidence="2">DUF1127 domain-containing protein</fullName>
    </submittedName>
</protein>
<organism evidence="2 3">
    <name type="scientific">Teichococcus oryzae</name>
    <dbReference type="NCBI Taxonomy" id="1608942"/>
    <lineage>
        <taxon>Bacteria</taxon>
        <taxon>Pseudomonadati</taxon>
        <taxon>Pseudomonadota</taxon>
        <taxon>Alphaproteobacteria</taxon>
        <taxon>Acetobacterales</taxon>
        <taxon>Roseomonadaceae</taxon>
        <taxon>Roseomonas</taxon>
    </lineage>
</organism>
<proteinExistence type="predicted"/>